<dbReference type="SMART" id="SM00387">
    <property type="entry name" value="HATPase_c"/>
    <property type="match status" value="1"/>
</dbReference>
<comment type="caution">
    <text evidence="11">The sequence shown here is derived from an EMBL/GenBank/DDBJ whole genome shotgun (WGS) entry which is preliminary data.</text>
</comment>
<dbReference type="SUPFAM" id="SSF47384">
    <property type="entry name" value="Homodimeric domain of signal transducing histidine kinase"/>
    <property type="match status" value="1"/>
</dbReference>
<evidence type="ECO:0000256" key="2">
    <source>
        <dbReference type="ARBA" id="ARBA00012438"/>
    </source>
</evidence>
<dbReference type="EMBL" id="JAFELM010000035">
    <property type="protein sequence ID" value="MBM6618801.1"/>
    <property type="molecule type" value="Genomic_DNA"/>
</dbReference>
<dbReference type="Pfam" id="PF00989">
    <property type="entry name" value="PAS"/>
    <property type="match status" value="1"/>
</dbReference>
<dbReference type="SUPFAM" id="SSF55874">
    <property type="entry name" value="ATPase domain of HSP90 chaperone/DNA topoisomerase II/histidine kinase"/>
    <property type="match status" value="1"/>
</dbReference>
<evidence type="ECO:0000256" key="8">
    <source>
        <dbReference type="ARBA" id="ARBA00023012"/>
    </source>
</evidence>
<keyword evidence="8" id="KW-0902">Two-component regulatory system</keyword>
<dbReference type="PANTHER" id="PTHR43065">
    <property type="entry name" value="SENSOR HISTIDINE KINASE"/>
    <property type="match status" value="1"/>
</dbReference>
<dbReference type="InterPro" id="IPR004358">
    <property type="entry name" value="Sig_transdc_His_kin-like_C"/>
</dbReference>
<reference evidence="11 12" key="1">
    <citation type="submission" date="2021-02" db="EMBL/GenBank/DDBJ databases">
        <title>Bacillus sp. RD4P76, an endophyte from a halophyte.</title>
        <authorList>
            <person name="Sun J.-Q."/>
        </authorList>
    </citation>
    <scope>NUCLEOTIDE SEQUENCE [LARGE SCALE GENOMIC DNA]</scope>
    <source>
        <strain evidence="11 12">RD4P76</strain>
    </source>
</reference>
<dbReference type="SMART" id="SM00388">
    <property type="entry name" value="HisKA"/>
    <property type="match status" value="1"/>
</dbReference>
<dbReference type="NCBIfam" id="TIGR00229">
    <property type="entry name" value="sensory_box"/>
    <property type="match status" value="1"/>
</dbReference>
<keyword evidence="12" id="KW-1185">Reference proteome</keyword>
<dbReference type="Gene3D" id="3.30.565.10">
    <property type="entry name" value="Histidine kinase-like ATPase, C-terminal domain"/>
    <property type="match status" value="1"/>
</dbReference>
<evidence type="ECO:0000256" key="6">
    <source>
        <dbReference type="ARBA" id="ARBA00022777"/>
    </source>
</evidence>
<dbReference type="InterPro" id="IPR005467">
    <property type="entry name" value="His_kinase_dom"/>
</dbReference>
<keyword evidence="7" id="KW-0067">ATP-binding</keyword>
<dbReference type="Gene3D" id="3.30.450.20">
    <property type="entry name" value="PAS domain"/>
    <property type="match status" value="1"/>
</dbReference>
<accession>A0ABS2DJY1</accession>
<dbReference type="Gene3D" id="1.10.287.130">
    <property type="match status" value="1"/>
</dbReference>
<evidence type="ECO:0000256" key="4">
    <source>
        <dbReference type="ARBA" id="ARBA00022679"/>
    </source>
</evidence>
<keyword evidence="5" id="KW-0547">Nucleotide-binding</keyword>
<dbReference type="InterPro" id="IPR036890">
    <property type="entry name" value="HATPase_C_sf"/>
</dbReference>
<dbReference type="PROSITE" id="PS50112">
    <property type="entry name" value="PAS"/>
    <property type="match status" value="1"/>
</dbReference>
<dbReference type="InterPro" id="IPR035965">
    <property type="entry name" value="PAS-like_dom_sf"/>
</dbReference>
<dbReference type="InterPro" id="IPR036097">
    <property type="entry name" value="HisK_dim/P_sf"/>
</dbReference>
<evidence type="ECO:0000259" key="10">
    <source>
        <dbReference type="PROSITE" id="PS50112"/>
    </source>
</evidence>
<dbReference type="InterPro" id="IPR000014">
    <property type="entry name" value="PAS"/>
</dbReference>
<organism evidence="11 12">
    <name type="scientific">Bacillus suaedaesalsae</name>
    <dbReference type="NCBI Taxonomy" id="2810349"/>
    <lineage>
        <taxon>Bacteria</taxon>
        <taxon>Bacillati</taxon>
        <taxon>Bacillota</taxon>
        <taxon>Bacilli</taxon>
        <taxon>Bacillales</taxon>
        <taxon>Bacillaceae</taxon>
        <taxon>Bacillus</taxon>
    </lineage>
</organism>
<dbReference type="PROSITE" id="PS50109">
    <property type="entry name" value="HIS_KIN"/>
    <property type="match status" value="1"/>
</dbReference>
<evidence type="ECO:0000256" key="7">
    <source>
        <dbReference type="ARBA" id="ARBA00022840"/>
    </source>
</evidence>
<feature type="domain" description="PAS" evidence="10">
    <location>
        <begin position="83"/>
        <end position="134"/>
    </location>
</feature>
<dbReference type="InterPro" id="IPR003661">
    <property type="entry name" value="HisK_dim/P_dom"/>
</dbReference>
<keyword evidence="4" id="KW-0808">Transferase</keyword>
<dbReference type="EC" id="2.7.13.3" evidence="2"/>
<feature type="domain" description="Histidine kinase" evidence="9">
    <location>
        <begin position="206"/>
        <end position="415"/>
    </location>
</feature>
<protein>
    <recommendedName>
        <fullName evidence="2">histidine kinase</fullName>
        <ecNumber evidence="2">2.7.13.3</ecNumber>
    </recommendedName>
</protein>
<dbReference type="InterPro" id="IPR013767">
    <property type="entry name" value="PAS_fold"/>
</dbReference>
<dbReference type="Proteomes" id="UP001518925">
    <property type="component" value="Unassembled WGS sequence"/>
</dbReference>
<dbReference type="PANTHER" id="PTHR43065:SF34">
    <property type="entry name" value="SPORULATION KINASE A"/>
    <property type="match status" value="1"/>
</dbReference>
<gene>
    <name evidence="11" type="ORF">JR050_14115</name>
</gene>
<proteinExistence type="predicted"/>
<evidence type="ECO:0000256" key="1">
    <source>
        <dbReference type="ARBA" id="ARBA00000085"/>
    </source>
</evidence>
<dbReference type="InterPro" id="IPR003594">
    <property type="entry name" value="HATPase_dom"/>
</dbReference>
<sequence length="419" mass="47328">MKETYINVDSKTAQLEQELQVYRELLAHLPFSFSYTDNNRGLKITKERGKQLPMTERTVIEEHASPTFTTDFSLEKDVAFDEIEKILSPIFDTVPHHIVMIDENGHITLCNEKAATDFNKDRDSLIGKHIRELLSIPDNLILLLETLHTGQPIINREVLDSNYGINNTRIFRDSTGKIIRVLGAFQFLNKVKDSEKQAVAGRIAAGIAHEIRNPLTTVRGYLQFLSDKFSPDISSLVSSLLIPELDRANKIITDFLALAKPSDTKFELFNANNYICENVGKFLKSEAFLYDVDVEFECDKQVDDVLVSINSSEMLQVFINLFRNSFEAKGTDRLHIKLETSLLEKHVQIAFIDNGTGISPKALEHLFDPFFTTKDEGTGLGLSVSRKIVENHGGILTVRSSHKGTTFYIQLPALHQSKI</sequence>
<evidence type="ECO:0000259" key="9">
    <source>
        <dbReference type="PROSITE" id="PS50109"/>
    </source>
</evidence>
<keyword evidence="3" id="KW-0597">Phosphoprotein</keyword>
<evidence type="ECO:0000313" key="11">
    <source>
        <dbReference type="EMBL" id="MBM6618801.1"/>
    </source>
</evidence>
<keyword evidence="6" id="KW-0418">Kinase</keyword>
<dbReference type="RefSeq" id="WP_204204146.1">
    <property type="nucleotide sequence ID" value="NZ_JAFELM010000035.1"/>
</dbReference>
<dbReference type="SUPFAM" id="SSF55785">
    <property type="entry name" value="PYP-like sensor domain (PAS domain)"/>
    <property type="match status" value="1"/>
</dbReference>
<dbReference type="PRINTS" id="PR00344">
    <property type="entry name" value="BCTRLSENSOR"/>
</dbReference>
<evidence type="ECO:0000256" key="5">
    <source>
        <dbReference type="ARBA" id="ARBA00022741"/>
    </source>
</evidence>
<evidence type="ECO:0000313" key="12">
    <source>
        <dbReference type="Proteomes" id="UP001518925"/>
    </source>
</evidence>
<dbReference type="Pfam" id="PF02518">
    <property type="entry name" value="HATPase_c"/>
    <property type="match status" value="1"/>
</dbReference>
<name>A0ABS2DJY1_9BACI</name>
<dbReference type="SMART" id="SM00091">
    <property type="entry name" value="PAS"/>
    <property type="match status" value="1"/>
</dbReference>
<dbReference type="CDD" id="cd00082">
    <property type="entry name" value="HisKA"/>
    <property type="match status" value="1"/>
</dbReference>
<comment type="catalytic activity">
    <reaction evidence="1">
        <text>ATP + protein L-histidine = ADP + protein N-phospho-L-histidine.</text>
        <dbReference type="EC" id="2.7.13.3"/>
    </reaction>
</comment>
<dbReference type="Pfam" id="PF00512">
    <property type="entry name" value="HisKA"/>
    <property type="match status" value="1"/>
</dbReference>
<dbReference type="CDD" id="cd00130">
    <property type="entry name" value="PAS"/>
    <property type="match status" value="1"/>
</dbReference>
<evidence type="ECO:0000256" key="3">
    <source>
        <dbReference type="ARBA" id="ARBA00022553"/>
    </source>
</evidence>